<name>A0ABP7PW85_9SPHI</name>
<dbReference type="CDD" id="cd07341">
    <property type="entry name" value="M56_BlaR1_MecR1_like"/>
    <property type="match status" value="1"/>
</dbReference>
<sequence length="501" mass="56932">MITYLLKFVTCSGLLLIVYHLLLKNKAMYRFNRLYLLAAFVFSLVVPFITIEQHATFVPAVITAKQEIMVLQDVIMPIAAPQPATSVNDAPAISAASMVSIAYALITGLMLFRFAKNLYGIRKTILNNTNVAYKNQRLVLTPEKLTPHTFFNYIFLNEVDYRSGKIAVSILKHELAHARQIHSADVVFMELVQVFCWFNPFVMLYRRAIQFNHEFLADEAVLCNNPDVRAYQYLLLDSLGNTGSQTITSQFNYSLTKKRLIMMTKKTSALTAVLSSLAIFTIMGAAFMLFCNMVTTGNEPTQKAGKLSNVVIYKGGDTLQPVKWPPLIAPDYPQYPHSKEGVAQTAVDEYTGIVNKYLTDLNGHKPSQIRVTPADRARMIEIFKHMSIAQQKQQHIGFMLPPPPLPMSKVTQAELDAFKDPKKFGVWLNDKHINNSDLAKYKPADFMQLFVSRLTPHAINYKYYHYQVDLMTTDHYATYLKQTLAERNQSRMYTRSGPLSF</sequence>
<keyword evidence="1" id="KW-1133">Transmembrane helix</keyword>
<accession>A0ABP7PW85</accession>
<keyword evidence="1" id="KW-0472">Membrane</keyword>
<reference evidence="4" key="1">
    <citation type="journal article" date="2019" name="Int. J. Syst. Evol. Microbiol.">
        <title>The Global Catalogue of Microorganisms (GCM) 10K type strain sequencing project: providing services to taxonomists for standard genome sequencing and annotation.</title>
        <authorList>
            <consortium name="The Broad Institute Genomics Platform"/>
            <consortium name="The Broad Institute Genome Sequencing Center for Infectious Disease"/>
            <person name="Wu L."/>
            <person name="Ma J."/>
        </authorList>
    </citation>
    <scope>NUCLEOTIDE SEQUENCE [LARGE SCALE GENOMIC DNA]</scope>
    <source>
        <strain evidence="4">JCM 16601</strain>
    </source>
</reference>
<evidence type="ECO:0000313" key="3">
    <source>
        <dbReference type="EMBL" id="GAA3972370.1"/>
    </source>
</evidence>
<keyword evidence="4" id="KW-1185">Reference proteome</keyword>
<gene>
    <name evidence="3" type="ORF">GCM10022210_22580</name>
</gene>
<dbReference type="Pfam" id="PF05569">
    <property type="entry name" value="Peptidase_M56"/>
    <property type="match status" value="1"/>
</dbReference>
<feature type="domain" description="Peptidase M56" evidence="2">
    <location>
        <begin position="170"/>
        <end position="262"/>
    </location>
</feature>
<keyword evidence="1" id="KW-0812">Transmembrane</keyword>
<dbReference type="InterPro" id="IPR008756">
    <property type="entry name" value="Peptidase_M56"/>
</dbReference>
<comment type="caution">
    <text evidence="3">The sequence shown here is derived from an EMBL/GenBank/DDBJ whole genome shotgun (WGS) entry which is preliminary data.</text>
</comment>
<evidence type="ECO:0000259" key="2">
    <source>
        <dbReference type="Pfam" id="PF05569"/>
    </source>
</evidence>
<dbReference type="PANTHER" id="PTHR34978">
    <property type="entry name" value="POSSIBLE SENSOR-TRANSDUCER PROTEIN BLAR"/>
    <property type="match status" value="1"/>
</dbReference>
<dbReference type="RefSeq" id="WP_259097611.1">
    <property type="nucleotide sequence ID" value="NZ_BAAAZC010000016.1"/>
</dbReference>
<evidence type="ECO:0000256" key="1">
    <source>
        <dbReference type="SAM" id="Phobius"/>
    </source>
</evidence>
<feature type="transmembrane region" description="Helical" evidence="1">
    <location>
        <begin position="92"/>
        <end position="112"/>
    </location>
</feature>
<dbReference type="Proteomes" id="UP001500742">
    <property type="component" value="Unassembled WGS sequence"/>
</dbReference>
<protein>
    <recommendedName>
        <fullName evidence="2">Peptidase M56 domain-containing protein</fullName>
    </recommendedName>
</protein>
<evidence type="ECO:0000313" key="4">
    <source>
        <dbReference type="Proteomes" id="UP001500742"/>
    </source>
</evidence>
<dbReference type="PANTHER" id="PTHR34978:SF3">
    <property type="entry name" value="SLR0241 PROTEIN"/>
    <property type="match status" value="1"/>
</dbReference>
<feature type="transmembrane region" description="Helical" evidence="1">
    <location>
        <begin position="267"/>
        <end position="290"/>
    </location>
</feature>
<feature type="transmembrane region" description="Helical" evidence="1">
    <location>
        <begin position="34"/>
        <end position="51"/>
    </location>
</feature>
<organism evidence="3 4">
    <name type="scientific">Mucilaginibacter dorajii</name>
    <dbReference type="NCBI Taxonomy" id="692994"/>
    <lineage>
        <taxon>Bacteria</taxon>
        <taxon>Pseudomonadati</taxon>
        <taxon>Bacteroidota</taxon>
        <taxon>Sphingobacteriia</taxon>
        <taxon>Sphingobacteriales</taxon>
        <taxon>Sphingobacteriaceae</taxon>
        <taxon>Mucilaginibacter</taxon>
    </lineage>
</organism>
<dbReference type="InterPro" id="IPR052173">
    <property type="entry name" value="Beta-lactam_resp_regulator"/>
</dbReference>
<dbReference type="EMBL" id="BAAAZC010000016">
    <property type="protein sequence ID" value="GAA3972370.1"/>
    <property type="molecule type" value="Genomic_DNA"/>
</dbReference>
<proteinExistence type="predicted"/>
<feature type="transmembrane region" description="Helical" evidence="1">
    <location>
        <begin position="6"/>
        <end position="22"/>
    </location>
</feature>